<dbReference type="PIRSF" id="PIRSF001563">
    <property type="entry name" value="Folylpolyglu_synth"/>
    <property type="match status" value="1"/>
</dbReference>
<comment type="catalytic activity">
    <reaction evidence="9">
        <text>(6S)-5,6,7,8-tetrahydrofolyl-(gamma-L-Glu)(n) + L-glutamate + ATP = (6S)-5,6,7,8-tetrahydrofolyl-(gamma-L-Glu)(n+1) + ADP + phosphate + H(+)</text>
        <dbReference type="Rhea" id="RHEA:10580"/>
        <dbReference type="Rhea" id="RHEA-COMP:14738"/>
        <dbReference type="Rhea" id="RHEA-COMP:14740"/>
        <dbReference type="ChEBI" id="CHEBI:15378"/>
        <dbReference type="ChEBI" id="CHEBI:29985"/>
        <dbReference type="ChEBI" id="CHEBI:30616"/>
        <dbReference type="ChEBI" id="CHEBI:43474"/>
        <dbReference type="ChEBI" id="CHEBI:141005"/>
        <dbReference type="ChEBI" id="CHEBI:456216"/>
        <dbReference type="EC" id="6.3.2.17"/>
    </reaction>
</comment>
<evidence type="ECO:0000256" key="4">
    <source>
        <dbReference type="ARBA" id="ARBA00022723"/>
    </source>
</evidence>
<dbReference type="InterPro" id="IPR036615">
    <property type="entry name" value="Mur_ligase_C_dom_sf"/>
</dbReference>
<dbReference type="SUPFAM" id="SSF53244">
    <property type="entry name" value="MurD-like peptide ligases, peptide-binding domain"/>
    <property type="match status" value="1"/>
</dbReference>
<sequence length="428" mass="48147">MINSYEEAIHWISSRLRFGIKPGLDRMNWVMNKLGNPERNLKVVHVGGTNGKGSTVTYIRSILNEAGKQVGTFTSPYIEEFNERISVNGKPIADDEIVHLVTVIKPLAEELEMTNLGSLTEFEIITCMAIYYFGEVNPVDFTIFEVGLGGRLDSTNILSPILTVITNIGWDHMNILGNTISEIATEKAGIMKEGIPLITAAAQEDALKVFYEKARQLNVTIFEKNKDFIVSKESVLPEGEQFSFTHGALQYNDLAISMLGVHQIENASLAVMAAVCLSVSEEHIRNGLKKGFWPGRMEVLHKNPLVLVDGAHNPEGVRAMRKAVQLHYASYKKKIVFAALRDKDLTDMFKELKQLDGNYYFTEFDYERASSAEQLLEKSGFQNATAAEDYKSLLKELLKDLKEEEMLVISGSLYFISEVKHYMKKILF</sequence>
<dbReference type="PANTHER" id="PTHR11136">
    <property type="entry name" value="FOLYLPOLYGLUTAMATE SYNTHASE-RELATED"/>
    <property type="match status" value="1"/>
</dbReference>
<dbReference type="EMBL" id="JARMAB010000026">
    <property type="protein sequence ID" value="MED1204814.1"/>
    <property type="molecule type" value="Genomic_DNA"/>
</dbReference>
<gene>
    <name evidence="13" type="ORF">P4T90_17350</name>
</gene>
<proteinExistence type="inferred from homology"/>
<comment type="similarity">
    <text evidence="1 10">Belongs to the folylpolyglutamate synthase family.</text>
</comment>
<evidence type="ECO:0000256" key="5">
    <source>
        <dbReference type="ARBA" id="ARBA00022741"/>
    </source>
</evidence>
<keyword evidence="3 10" id="KW-0436">Ligase</keyword>
<dbReference type="InterPro" id="IPR018109">
    <property type="entry name" value="Folylpolyglutamate_synth_CS"/>
</dbReference>
<accession>A0ABU6MJG6</accession>
<dbReference type="PANTHER" id="PTHR11136:SF0">
    <property type="entry name" value="DIHYDROFOLATE SYNTHETASE-RELATED"/>
    <property type="match status" value="1"/>
</dbReference>
<protein>
    <recommendedName>
        <fullName evidence="2">tetrahydrofolate synthase</fullName>
        <ecNumber evidence="2">6.3.2.17</ecNumber>
    </recommendedName>
    <alternativeName>
        <fullName evidence="8">Tetrahydrofolylpolyglutamate synthase</fullName>
    </alternativeName>
</protein>
<dbReference type="RefSeq" id="WP_066261784.1">
    <property type="nucleotide sequence ID" value="NZ_JARMAB010000026.1"/>
</dbReference>
<dbReference type="Gene3D" id="3.90.190.20">
    <property type="entry name" value="Mur ligase, C-terminal domain"/>
    <property type="match status" value="1"/>
</dbReference>
<dbReference type="SUPFAM" id="SSF53623">
    <property type="entry name" value="MurD-like peptide ligases, catalytic domain"/>
    <property type="match status" value="1"/>
</dbReference>
<keyword evidence="7" id="KW-0460">Magnesium</keyword>
<evidence type="ECO:0000256" key="7">
    <source>
        <dbReference type="ARBA" id="ARBA00022842"/>
    </source>
</evidence>
<keyword evidence="5 10" id="KW-0547">Nucleotide-binding</keyword>
<evidence type="ECO:0000256" key="3">
    <source>
        <dbReference type="ARBA" id="ARBA00022598"/>
    </source>
</evidence>
<feature type="domain" description="Mur ligase C-terminal" evidence="11">
    <location>
        <begin position="295"/>
        <end position="412"/>
    </location>
</feature>
<dbReference type="InterPro" id="IPR013221">
    <property type="entry name" value="Mur_ligase_cen"/>
</dbReference>
<dbReference type="Proteomes" id="UP001341444">
    <property type="component" value="Unassembled WGS sequence"/>
</dbReference>
<keyword evidence="6 10" id="KW-0067">ATP-binding</keyword>
<keyword evidence="4" id="KW-0479">Metal-binding</keyword>
<evidence type="ECO:0000313" key="13">
    <source>
        <dbReference type="EMBL" id="MED1204814.1"/>
    </source>
</evidence>
<dbReference type="EC" id="6.3.2.17" evidence="2"/>
<dbReference type="Pfam" id="PF08245">
    <property type="entry name" value="Mur_ligase_M"/>
    <property type="match status" value="1"/>
</dbReference>
<evidence type="ECO:0000256" key="9">
    <source>
        <dbReference type="ARBA" id="ARBA00047493"/>
    </source>
</evidence>
<dbReference type="PROSITE" id="PS01011">
    <property type="entry name" value="FOLYLPOLYGLU_SYNT_1"/>
    <property type="match status" value="1"/>
</dbReference>
<dbReference type="Pfam" id="PF02875">
    <property type="entry name" value="Mur_ligase_C"/>
    <property type="match status" value="1"/>
</dbReference>
<evidence type="ECO:0000256" key="1">
    <source>
        <dbReference type="ARBA" id="ARBA00008276"/>
    </source>
</evidence>
<name>A0ABU6MJG6_9BACI</name>
<evidence type="ECO:0000313" key="14">
    <source>
        <dbReference type="Proteomes" id="UP001341444"/>
    </source>
</evidence>
<evidence type="ECO:0000259" key="12">
    <source>
        <dbReference type="Pfam" id="PF08245"/>
    </source>
</evidence>
<feature type="domain" description="Mur ligase central" evidence="12">
    <location>
        <begin position="46"/>
        <end position="274"/>
    </location>
</feature>
<dbReference type="Gene3D" id="3.40.1190.10">
    <property type="entry name" value="Mur-like, catalytic domain"/>
    <property type="match status" value="1"/>
</dbReference>
<dbReference type="InterPro" id="IPR036565">
    <property type="entry name" value="Mur-like_cat_sf"/>
</dbReference>
<dbReference type="PROSITE" id="PS01012">
    <property type="entry name" value="FOLYLPOLYGLU_SYNT_2"/>
    <property type="match status" value="1"/>
</dbReference>
<comment type="caution">
    <text evidence="13">The sequence shown here is derived from an EMBL/GenBank/DDBJ whole genome shotgun (WGS) entry which is preliminary data.</text>
</comment>
<evidence type="ECO:0000259" key="11">
    <source>
        <dbReference type="Pfam" id="PF02875"/>
    </source>
</evidence>
<evidence type="ECO:0000256" key="2">
    <source>
        <dbReference type="ARBA" id="ARBA00013025"/>
    </source>
</evidence>
<evidence type="ECO:0000256" key="8">
    <source>
        <dbReference type="ARBA" id="ARBA00030592"/>
    </source>
</evidence>
<dbReference type="NCBIfam" id="TIGR01499">
    <property type="entry name" value="folC"/>
    <property type="match status" value="1"/>
</dbReference>
<reference evidence="13 14" key="1">
    <citation type="submission" date="2023-03" db="EMBL/GenBank/DDBJ databases">
        <title>Bacillus Genome Sequencing.</title>
        <authorList>
            <person name="Dunlap C."/>
        </authorList>
    </citation>
    <scope>NUCLEOTIDE SEQUENCE [LARGE SCALE GENOMIC DNA]</scope>
    <source>
        <strain evidence="13 14">B-23453</strain>
    </source>
</reference>
<evidence type="ECO:0000256" key="10">
    <source>
        <dbReference type="PIRNR" id="PIRNR001563"/>
    </source>
</evidence>
<evidence type="ECO:0000256" key="6">
    <source>
        <dbReference type="ARBA" id="ARBA00022840"/>
    </source>
</evidence>
<organism evidence="13 14">
    <name type="scientific">Heyndrickxia acidicola</name>
    <dbReference type="NCBI Taxonomy" id="209389"/>
    <lineage>
        <taxon>Bacteria</taxon>
        <taxon>Bacillati</taxon>
        <taxon>Bacillota</taxon>
        <taxon>Bacilli</taxon>
        <taxon>Bacillales</taxon>
        <taxon>Bacillaceae</taxon>
        <taxon>Heyndrickxia</taxon>
    </lineage>
</organism>
<dbReference type="InterPro" id="IPR001645">
    <property type="entry name" value="Folylpolyglutamate_synth"/>
</dbReference>
<dbReference type="InterPro" id="IPR004101">
    <property type="entry name" value="Mur_ligase_C"/>
</dbReference>
<keyword evidence="14" id="KW-1185">Reference proteome</keyword>